<dbReference type="EMBL" id="JAWWNJ010000034">
    <property type="protein sequence ID" value="KAK7024987.1"/>
    <property type="molecule type" value="Genomic_DNA"/>
</dbReference>
<evidence type="ECO:0000313" key="2">
    <source>
        <dbReference type="EMBL" id="KAK7024987.1"/>
    </source>
</evidence>
<protein>
    <submittedName>
        <fullName evidence="2">Uncharacterized protein</fullName>
    </submittedName>
</protein>
<evidence type="ECO:0000313" key="3">
    <source>
        <dbReference type="Proteomes" id="UP001362999"/>
    </source>
</evidence>
<evidence type="ECO:0000256" key="1">
    <source>
        <dbReference type="SAM" id="MobiDB-lite"/>
    </source>
</evidence>
<feature type="compositionally biased region" description="Gly residues" evidence="1">
    <location>
        <begin position="20"/>
        <end position="50"/>
    </location>
</feature>
<feature type="region of interest" description="Disordered" evidence="1">
    <location>
        <begin position="1"/>
        <end position="79"/>
    </location>
</feature>
<accession>A0AAW0BG04</accession>
<keyword evidence="3" id="KW-1185">Reference proteome</keyword>
<gene>
    <name evidence="2" type="ORF">R3P38DRAFT_2952133</name>
</gene>
<dbReference type="Proteomes" id="UP001362999">
    <property type="component" value="Unassembled WGS sequence"/>
</dbReference>
<dbReference type="AlphaFoldDB" id="A0AAW0BG04"/>
<name>A0AAW0BG04_9AGAR</name>
<organism evidence="2 3">
    <name type="scientific">Favolaschia claudopus</name>
    <dbReference type="NCBI Taxonomy" id="2862362"/>
    <lineage>
        <taxon>Eukaryota</taxon>
        <taxon>Fungi</taxon>
        <taxon>Dikarya</taxon>
        <taxon>Basidiomycota</taxon>
        <taxon>Agaricomycotina</taxon>
        <taxon>Agaricomycetes</taxon>
        <taxon>Agaricomycetidae</taxon>
        <taxon>Agaricales</taxon>
        <taxon>Marasmiineae</taxon>
        <taxon>Mycenaceae</taxon>
        <taxon>Favolaschia</taxon>
    </lineage>
</organism>
<reference evidence="2 3" key="1">
    <citation type="journal article" date="2024" name="J Genomics">
        <title>Draft genome sequencing and assembly of Favolaschia claudopus CIRM-BRFM 2984 isolated from oak limbs.</title>
        <authorList>
            <person name="Navarro D."/>
            <person name="Drula E."/>
            <person name="Chaduli D."/>
            <person name="Cazenave R."/>
            <person name="Ahrendt S."/>
            <person name="Wang J."/>
            <person name="Lipzen A."/>
            <person name="Daum C."/>
            <person name="Barry K."/>
            <person name="Grigoriev I.V."/>
            <person name="Favel A."/>
            <person name="Rosso M.N."/>
            <person name="Martin F."/>
        </authorList>
    </citation>
    <scope>NUCLEOTIDE SEQUENCE [LARGE SCALE GENOMIC DNA]</scope>
    <source>
        <strain evidence="2 3">CIRM-BRFM 2984</strain>
    </source>
</reference>
<sequence length="101" mass="10137">MSNLLEKGKQMLNGNSSSGTGMGGGNGMSGGHGGMTGGGMGGSGGMGAGGQKPDFVDKAFSKLETSHGIAPNSGRDERITDTVREKFESMTGKNVPNKISN</sequence>
<comment type="caution">
    <text evidence="2">The sequence shown here is derived from an EMBL/GenBank/DDBJ whole genome shotgun (WGS) entry which is preliminary data.</text>
</comment>
<proteinExistence type="predicted"/>
<feature type="compositionally biased region" description="Basic and acidic residues" evidence="1">
    <location>
        <begin position="54"/>
        <end position="65"/>
    </location>
</feature>